<organism evidence="1 2">
    <name type="scientific">Aspergillus sclerotialis</name>
    <dbReference type="NCBI Taxonomy" id="2070753"/>
    <lineage>
        <taxon>Eukaryota</taxon>
        <taxon>Fungi</taxon>
        <taxon>Dikarya</taxon>
        <taxon>Ascomycota</taxon>
        <taxon>Pezizomycotina</taxon>
        <taxon>Eurotiomycetes</taxon>
        <taxon>Eurotiomycetidae</taxon>
        <taxon>Eurotiales</taxon>
        <taxon>Aspergillaceae</taxon>
        <taxon>Aspergillus</taxon>
        <taxon>Aspergillus subgen. Polypaecilum</taxon>
    </lineage>
</organism>
<proteinExistence type="predicted"/>
<dbReference type="OrthoDB" id="8883818at2759"/>
<accession>A0A3A2ZBK5</accession>
<evidence type="ECO:0000313" key="1">
    <source>
        <dbReference type="EMBL" id="RJE16774.1"/>
    </source>
</evidence>
<feature type="non-terminal residue" evidence="1">
    <location>
        <position position="1"/>
    </location>
</feature>
<dbReference type="STRING" id="2070753.A0A3A2ZBK5"/>
<evidence type="ECO:0000313" key="2">
    <source>
        <dbReference type="Proteomes" id="UP000266188"/>
    </source>
</evidence>
<name>A0A3A2ZBK5_9EURO</name>
<gene>
    <name evidence="1" type="ORF">PHISCL_10889</name>
</gene>
<sequence length="59" mass="6322">GEENITSAMLSADAKLLVVATISGVKLFSVRRRKGDERGALRIHKLDVPSALLTMELGS</sequence>
<dbReference type="AlphaFoldDB" id="A0A3A2ZBK5"/>
<reference evidence="2" key="1">
    <citation type="submission" date="2017-02" db="EMBL/GenBank/DDBJ databases">
        <authorList>
            <person name="Tafer H."/>
            <person name="Lopandic K."/>
        </authorList>
    </citation>
    <scope>NUCLEOTIDE SEQUENCE [LARGE SCALE GENOMIC DNA]</scope>
    <source>
        <strain evidence="2">CBS 366.77</strain>
    </source>
</reference>
<keyword evidence="2" id="KW-1185">Reference proteome</keyword>
<protein>
    <submittedName>
        <fullName evidence="1">Uncharacterized protein</fullName>
    </submittedName>
</protein>
<dbReference type="Proteomes" id="UP000266188">
    <property type="component" value="Unassembled WGS sequence"/>
</dbReference>
<comment type="caution">
    <text evidence="1">The sequence shown here is derived from an EMBL/GenBank/DDBJ whole genome shotgun (WGS) entry which is preliminary data.</text>
</comment>
<dbReference type="EMBL" id="MVGC01002743">
    <property type="protein sequence ID" value="RJE16774.1"/>
    <property type="molecule type" value="Genomic_DNA"/>
</dbReference>